<dbReference type="AlphaFoldDB" id="A0A8J3EYI4"/>
<dbReference type="Proteomes" id="UP000619536">
    <property type="component" value="Unassembled WGS sequence"/>
</dbReference>
<gene>
    <name evidence="4" type="ORF">GCM10007377_05450</name>
</gene>
<evidence type="ECO:0000313" key="4">
    <source>
        <dbReference type="EMBL" id="GGI13336.1"/>
    </source>
</evidence>
<dbReference type="EMBL" id="BMDH01000001">
    <property type="protein sequence ID" value="GGI13336.1"/>
    <property type="molecule type" value="Genomic_DNA"/>
</dbReference>
<dbReference type="PANTHER" id="PTHR37313">
    <property type="entry name" value="UPF0749 PROTEIN RV1825"/>
    <property type="match status" value="1"/>
</dbReference>
<evidence type="ECO:0000256" key="2">
    <source>
        <dbReference type="SAM" id="Coils"/>
    </source>
</evidence>
<dbReference type="InterPro" id="IPR010273">
    <property type="entry name" value="DUF881"/>
</dbReference>
<evidence type="ECO:0000256" key="1">
    <source>
        <dbReference type="ARBA" id="ARBA00009108"/>
    </source>
</evidence>
<reference evidence="4" key="2">
    <citation type="submission" date="2020-09" db="EMBL/GenBank/DDBJ databases">
        <authorList>
            <person name="Sun Q."/>
            <person name="Sedlacek I."/>
        </authorList>
    </citation>
    <scope>NUCLEOTIDE SEQUENCE</scope>
    <source>
        <strain evidence="4">CCM 8606</strain>
    </source>
</reference>
<accession>A0A8J3EYI4</accession>
<keyword evidence="5" id="KW-1185">Reference proteome</keyword>
<dbReference type="Gene3D" id="3.30.70.1880">
    <property type="entry name" value="Protein of unknown function DUF881"/>
    <property type="match status" value="1"/>
</dbReference>
<dbReference type="GO" id="GO:0005886">
    <property type="term" value="C:plasma membrane"/>
    <property type="evidence" value="ECO:0007669"/>
    <property type="project" value="TreeGrafter"/>
</dbReference>
<reference evidence="4" key="1">
    <citation type="journal article" date="2014" name="Int. J. Syst. Evol. Microbiol.">
        <title>Complete genome sequence of Corynebacterium casei LMG S-19264T (=DSM 44701T), isolated from a smear-ripened cheese.</title>
        <authorList>
            <consortium name="US DOE Joint Genome Institute (JGI-PGF)"/>
            <person name="Walter F."/>
            <person name="Albersmeier A."/>
            <person name="Kalinowski J."/>
            <person name="Ruckert C."/>
        </authorList>
    </citation>
    <scope>NUCLEOTIDE SEQUENCE</scope>
    <source>
        <strain evidence="4">CCM 8606</strain>
    </source>
</reference>
<name>A0A8J3EYI4_9BIFI</name>
<keyword evidence="3" id="KW-1133">Transmembrane helix</keyword>
<comment type="similarity">
    <text evidence="1">Belongs to the UPF0749 family.</text>
</comment>
<organism evidence="4 5">
    <name type="scientific">Galliscardovia ingluviei</name>
    <dbReference type="NCBI Taxonomy" id="1769422"/>
    <lineage>
        <taxon>Bacteria</taxon>
        <taxon>Bacillati</taxon>
        <taxon>Actinomycetota</taxon>
        <taxon>Actinomycetes</taxon>
        <taxon>Bifidobacteriales</taxon>
        <taxon>Bifidobacteriaceae</taxon>
        <taxon>Galliscardovia</taxon>
    </lineage>
</organism>
<feature type="transmembrane region" description="Helical" evidence="3">
    <location>
        <begin position="87"/>
        <end position="108"/>
    </location>
</feature>
<evidence type="ECO:0008006" key="6">
    <source>
        <dbReference type="Google" id="ProtNLM"/>
    </source>
</evidence>
<evidence type="ECO:0000313" key="5">
    <source>
        <dbReference type="Proteomes" id="UP000619536"/>
    </source>
</evidence>
<sequence length="319" mass="35121">MQQSQPASWQVDPETTPVHRRAVFSRSVAGLVHRHTQHLDHREQTRITRRRVHDESLHLIDELVNRPVDPMFEDAQLAPQHSPLVIWFNRILAFIFCVVVGFAGANIVQELQLNTREKVRAELANQVIALTDKRSQLQSELDRDRAEIDKLTQELNTSQTSSRVQSDNIQNGAVAVTGQGVSVTLTNPIAADDSGSDTRVTDGQSIRVVSDIDLQVIVSRLWAAHAEAIAINGVRLGVQTSIRTAGSTILVGITPVESPYKIEAIGDPSELKAAASKQEQDAFYDALEQVGIYPDVSTAKSLTLPAITANDITYAREDK</sequence>
<keyword evidence="2" id="KW-0175">Coiled coil</keyword>
<dbReference type="RefSeq" id="WP_229714739.1">
    <property type="nucleotide sequence ID" value="NZ_BMDH01000001.1"/>
</dbReference>
<evidence type="ECO:0000256" key="3">
    <source>
        <dbReference type="SAM" id="Phobius"/>
    </source>
</evidence>
<comment type="caution">
    <text evidence="4">The sequence shown here is derived from an EMBL/GenBank/DDBJ whole genome shotgun (WGS) entry which is preliminary data.</text>
</comment>
<keyword evidence="3" id="KW-0812">Transmembrane</keyword>
<dbReference type="PANTHER" id="PTHR37313:SF1">
    <property type="entry name" value="UPF0749 PROTEIN RV1823"/>
    <property type="match status" value="1"/>
</dbReference>
<dbReference type="Pfam" id="PF05949">
    <property type="entry name" value="DUF881"/>
    <property type="match status" value="1"/>
</dbReference>
<feature type="coiled-coil region" evidence="2">
    <location>
        <begin position="120"/>
        <end position="161"/>
    </location>
</feature>
<proteinExistence type="inferred from homology"/>
<protein>
    <recommendedName>
        <fullName evidence="6">DUF881 domain-containing protein</fullName>
    </recommendedName>
</protein>
<keyword evidence="3" id="KW-0472">Membrane</keyword>